<sequence length="312" mass="34451">MSTSTAVLADLPARQGWDFGDFPYGLEPLVLPDPPGRDARGGPPDVVPDEETAALLRELEALPPCRRSAPALAGTDEAHQVFWFRWITGHQATFAMWQYLARAQHDAEAEPDEPRHLAVMGRLVQAYTAMLLYTGSCPNDVYHEVIRPSMFLQHRGFSGAWAPDFAPVRRLLRGRTFPWSQTPAGQELAEHVRAYHEVHAGIAAKLVPGGRSLLQETVAETRLLHPQMRAVVYDNYFMTLRAPVDRPEVARQLVRRLKAIALDVTENGLYPGQDADSPDLPPELRAPGVVVQEREFTSIVTGLAALVTGVTG</sequence>
<dbReference type="STRING" id="200378.SAMN05216553_11981"/>
<gene>
    <name evidence="1" type="ORF">SAMN05216553_11981</name>
</gene>
<dbReference type="AlphaFoldDB" id="A0A1G8BI32"/>
<dbReference type="RefSeq" id="WP_090058465.1">
    <property type="nucleotide sequence ID" value="NZ_FNCC01000019.1"/>
</dbReference>
<reference evidence="2" key="1">
    <citation type="submission" date="2016-10" db="EMBL/GenBank/DDBJ databases">
        <authorList>
            <person name="Varghese N."/>
            <person name="Submissions S."/>
        </authorList>
    </citation>
    <scope>NUCLEOTIDE SEQUENCE [LARGE SCALE GENOMIC DNA]</scope>
    <source>
        <strain evidence="2">CGMCC 4.3506</strain>
    </source>
</reference>
<name>A0A1G8BI32_9PSEU</name>
<dbReference type="EMBL" id="FNCC01000019">
    <property type="protein sequence ID" value="SDH32902.1"/>
    <property type="molecule type" value="Genomic_DNA"/>
</dbReference>
<evidence type="ECO:0000313" key="1">
    <source>
        <dbReference type="EMBL" id="SDH32902.1"/>
    </source>
</evidence>
<dbReference type="Proteomes" id="UP000199623">
    <property type="component" value="Unassembled WGS sequence"/>
</dbReference>
<dbReference type="OrthoDB" id="3687546at2"/>
<organism evidence="1 2">
    <name type="scientific">Lentzea fradiae</name>
    <dbReference type="NCBI Taxonomy" id="200378"/>
    <lineage>
        <taxon>Bacteria</taxon>
        <taxon>Bacillati</taxon>
        <taxon>Actinomycetota</taxon>
        <taxon>Actinomycetes</taxon>
        <taxon>Pseudonocardiales</taxon>
        <taxon>Pseudonocardiaceae</taxon>
        <taxon>Lentzea</taxon>
    </lineage>
</organism>
<proteinExistence type="predicted"/>
<keyword evidence="2" id="KW-1185">Reference proteome</keyword>
<evidence type="ECO:0000313" key="2">
    <source>
        <dbReference type="Proteomes" id="UP000199623"/>
    </source>
</evidence>
<accession>A0A1G8BI32</accession>
<protein>
    <recommendedName>
        <fullName evidence="3">L-tyrosine 3-hydroxylase</fullName>
    </recommendedName>
</protein>
<evidence type="ECO:0008006" key="3">
    <source>
        <dbReference type="Google" id="ProtNLM"/>
    </source>
</evidence>